<keyword evidence="1" id="KW-0175">Coiled coil</keyword>
<dbReference type="AlphaFoldDB" id="A0A818YQV5"/>
<dbReference type="EMBL" id="CAJNRF010014879">
    <property type="protein sequence ID" value="CAF2162299.1"/>
    <property type="molecule type" value="Genomic_DNA"/>
</dbReference>
<feature type="coiled-coil region" evidence="1">
    <location>
        <begin position="77"/>
        <end position="104"/>
    </location>
</feature>
<evidence type="ECO:0000256" key="1">
    <source>
        <dbReference type="SAM" id="Coils"/>
    </source>
</evidence>
<dbReference type="Proteomes" id="UP000663866">
    <property type="component" value="Unassembled WGS sequence"/>
</dbReference>
<accession>A0A818YQV5</accession>
<evidence type="ECO:0000313" key="2">
    <source>
        <dbReference type="EMBL" id="CAF2162299.1"/>
    </source>
</evidence>
<gene>
    <name evidence="3" type="ORF">OVN521_LOCUS1571</name>
    <name evidence="2" type="ORF">WKI299_LOCUS32304</name>
</gene>
<keyword evidence="4" id="KW-1185">Reference proteome</keyword>
<proteinExistence type="predicted"/>
<dbReference type="EMBL" id="CAJOBG010000110">
    <property type="protein sequence ID" value="CAF3758924.1"/>
    <property type="molecule type" value="Genomic_DNA"/>
</dbReference>
<evidence type="ECO:0000313" key="3">
    <source>
        <dbReference type="EMBL" id="CAF3758924.1"/>
    </source>
</evidence>
<comment type="caution">
    <text evidence="3">The sequence shown here is derived from an EMBL/GenBank/DDBJ whole genome shotgun (WGS) entry which is preliminary data.</text>
</comment>
<name>A0A818YQV5_9BILA</name>
<dbReference type="Proteomes" id="UP000663856">
    <property type="component" value="Unassembled WGS sequence"/>
</dbReference>
<organism evidence="3 4">
    <name type="scientific">Rotaria magnacalcarata</name>
    <dbReference type="NCBI Taxonomy" id="392030"/>
    <lineage>
        <taxon>Eukaryota</taxon>
        <taxon>Metazoa</taxon>
        <taxon>Spiralia</taxon>
        <taxon>Gnathifera</taxon>
        <taxon>Rotifera</taxon>
        <taxon>Eurotatoria</taxon>
        <taxon>Bdelloidea</taxon>
        <taxon>Philodinida</taxon>
        <taxon>Philodinidae</taxon>
        <taxon>Rotaria</taxon>
    </lineage>
</organism>
<sequence>MRFLYSFSCKENNYSYCFWFICFKNRTIDIRFTKYSYDIRFCASIKAHADWAMDFCDKLMMFEHEDDLLQRLWSHIEEYLRNEAKQYMKQADEYTERANRFKQSCG</sequence>
<reference evidence="3" key="1">
    <citation type="submission" date="2021-02" db="EMBL/GenBank/DDBJ databases">
        <authorList>
            <person name="Nowell W R."/>
        </authorList>
    </citation>
    <scope>NUCLEOTIDE SEQUENCE</scope>
</reference>
<protein>
    <submittedName>
        <fullName evidence="3">Uncharacterized protein</fullName>
    </submittedName>
</protein>
<evidence type="ECO:0000313" key="4">
    <source>
        <dbReference type="Proteomes" id="UP000663866"/>
    </source>
</evidence>